<evidence type="ECO:0000313" key="2">
    <source>
        <dbReference type="Proteomes" id="UP000478008"/>
    </source>
</evidence>
<name>A0A7D9GZT2_DEKBR</name>
<dbReference type="InterPro" id="IPR015943">
    <property type="entry name" value="WD40/YVTN_repeat-like_dom_sf"/>
</dbReference>
<accession>A0A7D9GZT2</accession>
<dbReference type="Gene3D" id="2.130.10.10">
    <property type="entry name" value="YVTN repeat-like/Quinoprotein amine dehydrogenase"/>
    <property type="match status" value="2"/>
</dbReference>
<organism evidence="1 2">
    <name type="scientific">Dekkera bruxellensis</name>
    <name type="common">Brettanomyces custersii</name>
    <dbReference type="NCBI Taxonomy" id="5007"/>
    <lineage>
        <taxon>Eukaryota</taxon>
        <taxon>Fungi</taxon>
        <taxon>Dikarya</taxon>
        <taxon>Ascomycota</taxon>
        <taxon>Saccharomycotina</taxon>
        <taxon>Pichiomycetes</taxon>
        <taxon>Pichiales</taxon>
        <taxon>Pichiaceae</taxon>
        <taxon>Brettanomyces</taxon>
    </lineage>
</organism>
<reference evidence="1 2" key="1">
    <citation type="submission" date="2019-07" db="EMBL/GenBank/DDBJ databases">
        <authorList>
            <person name="Friedrich A."/>
            <person name="Schacherer J."/>
        </authorList>
    </citation>
    <scope>NUCLEOTIDE SEQUENCE [LARGE SCALE GENOMIC DNA]</scope>
</reference>
<keyword evidence="2" id="KW-1185">Reference proteome</keyword>
<dbReference type="Proteomes" id="UP000478008">
    <property type="component" value="Unassembled WGS sequence"/>
</dbReference>
<dbReference type="EMBL" id="CABFWN010000001">
    <property type="protein sequence ID" value="VUG16807.1"/>
    <property type="molecule type" value="Genomic_DNA"/>
</dbReference>
<sequence>MPQASESHLLELVVIENFSIIDHLRVRKPIDDEDATVNFEMVKPLIEVDKQQRFIGLHICKGFVIILTLNPIKKHIFEMSSHTIIPAQVKRNHSVSTLEAFRIFETPFVLPIGSAQVRYIKFIHSNLPEKDRTLLAVIQLDTNLHYIISWFCVEMDALLFAQRIGKNYTLKDYPYCIQPVTDGLLVFSFHALSFFPSPKLLLRCKLKDVVISQNVASKIWLTKNECLSGRAIEICSNTFLFCSRNGHCLLINLSTTPLYYEQSRNTCSYSAAEYRHNDIIRINEWNIESLGRIPTAINFLSKSGNLILGISRSEDCFMFDPYDIIHSYRPVYQNKSYPIIFISFQNQKSIIIAKGDCTFSELRYEGRTLELENKTIKDVALIDSTTLGLLFVILTESYITGEVTSTNKTNIHDQLLICDSNLQQLSSYDFDESSNCCSILSLDKFCYTVERNFETIHDSCIKLDRQMNSSFLTICNVIDEIGLKKSEITIFTILENGGLKRQTSSWVNRDINSSLILNNQKCILLGPETILWLVISPCRNSNNHSDYTLKIRLRNGDVHNFPCSYITHLEKLSADGKEIFVADSFDGLYYLQFEASRDAVKRIINLVPHIMITDFTKIGIDSIAVCDVFGNFYLFQFEDGPRLSLIFQFNLVTCAIGVIDSKLKNSGETLESMLKNGTRLPLCTVGAIDGTVIEIFCCSEDSLIIRGILQIQTDLNKKYYFTLDTRDNHLGTAESLDAKFARSRYIRLPYNIDQPHTDNSLQSTIEPINVIDARYIKKKIQLYNPEEKFQFYKLWSVLDV</sequence>
<dbReference type="AlphaFoldDB" id="A0A7D9GZT2"/>
<protein>
    <submittedName>
        <fullName evidence="1">DEBR0S1_26170g1_1</fullName>
    </submittedName>
</protein>
<proteinExistence type="predicted"/>
<gene>
    <name evidence="1" type="ORF">DEBR0S1_26170G</name>
</gene>
<evidence type="ECO:0000313" key="1">
    <source>
        <dbReference type="EMBL" id="VUG16807.1"/>
    </source>
</evidence>